<dbReference type="AlphaFoldDB" id="A0A0F9DDK2"/>
<protein>
    <recommendedName>
        <fullName evidence="2">Peptidase M15C domain-containing protein</fullName>
    </recommendedName>
</protein>
<dbReference type="EMBL" id="LAZR01042204">
    <property type="protein sequence ID" value="KKL10088.1"/>
    <property type="molecule type" value="Genomic_DNA"/>
</dbReference>
<feature type="non-terminal residue" evidence="1">
    <location>
        <position position="105"/>
    </location>
</feature>
<comment type="caution">
    <text evidence="1">The sequence shown here is derived from an EMBL/GenBank/DDBJ whole genome shotgun (WGS) entry which is preliminary data.</text>
</comment>
<evidence type="ECO:0008006" key="2">
    <source>
        <dbReference type="Google" id="ProtNLM"/>
    </source>
</evidence>
<organism evidence="1">
    <name type="scientific">marine sediment metagenome</name>
    <dbReference type="NCBI Taxonomy" id="412755"/>
    <lineage>
        <taxon>unclassified sequences</taxon>
        <taxon>metagenomes</taxon>
        <taxon>ecological metagenomes</taxon>
    </lineage>
</organism>
<sequence length="105" mass="12334">MTLRQKQSIFARCIAQLIIEIYARGYEVTLGEAYRRKGVGWKHSLHRKRLAKDLNLFLNGRYLTSTKAHEQFGIWWKALHKENEWGGDFHPADGNHYSRRHNGIA</sequence>
<name>A0A0F9DDK2_9ZZZZ</name>
<proteinExistence type="predicted"/>
<dbReference type="SUPFAM" id="SSF55166">
    <property type="entry name" value="Hedgehog/DD-peptidase"/>
    <property type="match status" value="1"/>
</dbReference>
<gene>
    <name evidence="1" type="ORF">LCGC14_2559350</name>
</gene>
<reference evidence="1" key="1">
    <citation type="journal article" date="2015" name="Nature">
        <title>Complex archaea that bridge the gap between prokaryotes and eukaryotes.</title>
        <authorList>
            <person name="Spang A."/>
            <person name="Saw J.H."/>
            <person name="Jorgensen S.L."/>
            <person name="Zaremba-Niedzwiedzka K."/>
            <person name="Martijn J."/>
            <person name="Lind A.E."/>
            <person name="van Eijk R."/>
            <person name="Schleper C."/>
            <person name="Guy L."/>
            <person name="Ettema T.J."/>
        </authorList>
    </citation>
    <scope>NUCLEOTIDE SEQUENCE</scope>
</reference>
<evidence type="ECO:0000313" key="1">
    <source>
        <dbReference type="EMBL" id="KKL10088.1"/>
    </source>
</evidence>
<accession>A0A0F9DDK2</accession>
<dbReference type="InterPro" id="IPR009045">
    <property type="entry name" value="Zn_M74/Hedgehog-like"/>
</dbReference>